<feature type="domain" description="4Fe-4S ferredoxin-type" evidence="8">
    <location>
        <begin position="1"/>
        <end position="30"/>
    </location>
</feature>
<dbReference type="Proteomes" id="UP000293865">
    <property type="component" value="Unassembled WGS sequence"/>
</dbReference>
<dbReference type="RefSeq" id="WP_129521731.1">
    <property type="nucleotide sequence ID" value="NZ_SDPN01000033.1"/>
</dbReference>
<protein>
    <submittedName>
        <fullName evidence="9">Ferredoxin</fullName>
    </submittedName>
</protein>
<evidence type="ECO:0000256" key="7">
    <source>
        <dbReference type="ARBA" id="ARBA00023291"/>
    </source>
</evidence>
<dbReference type="GO" id="GO:0051538">
    <property type="term" value="F:3 iron, 4 sulfur cluster binding"/>
    <property type="evidence" value="ECO:0007669"/>
    <property type="project" value="UniProtKB-KW"/>
</dbReference>
<keyword evidence="3" id="KW-0479">Metal-binding</keyword>
<dbReference type="AlphaFoldDB" id="A0A4Q2KU61"/>
<keyword evidence="2" id="KW-0813">Transport</keyword>
<dbReference type="SUPFAM" id="SSF54862">
    <property type="entry name" value="4Fe-4S ferredoxins"/>
    <property type="match status" value="1"/>
</dbReference>
<comment type="cofactor">
    <cofactor evidence="1">
        <name>[3Fe-4S] cluster</name>
        <dbReference type="ChEBI" id="CHEBI:21137"/>
    </cofactor>
</comment>
<organism evidence="9 10">
    <name type="scientific">Agromyces albus</name>
    <dbReference type="NCBI Taxonomy" id="205332"/>
    <lineage>
        <taxon>Bacteria</taxon>
        <taxon>Bacillati</taxon>
        <taxon>Actinomycetota</taxon>
        <taxon>Actinomycetes</taxon>
        <taxon>Micrococcales</taxon>
        <taxon>Microbacteriaceae</taxon>
        <taxon>Agromyces</taxon>
    </lineage>
</organism>
<keyword evidence="10" id="KW-1185">Reference proteome</keyword>
<evidence type="ECO:0000256" key="6">
    <source>
        <dbReference type="ARBA" id="ARBA00023014"/>
    </source>
</evidence>
<dbReference type="Pfam" id="PF13370">
    <property type="entry name" value="Fer4_13"/>
    <property type="match status" value="1"/>
</dbReference>
<accession>A0A4Q2KU61</accession>
<keyword evidence="4" id="KW-0249">Electron transport</keyword>
<dbReference type="PANTHER" id="PTHR36923">
    <property type="entry name" value="FERREDOXIN"/>
    <property type="match status" value="1"/>
</dbReference>
<dbReference type="GO" id="GO:0046872">
    <property type="term" value="F:metal ion binding"/>
    <property type="evidence" value="ECO:0007669"/>
    <property type="project" value="UniProtKB-KW"/>
</dbReference>
<dbReference type="PANTHER" id="PTHR36923:SF3">
    <property type="entry name" value="FERREDOXIN"/>
    <property type="match status" value="1"/>
</dbReference>
<sequence length="65" mass="6676">MPTLNPDTHACIGAGICTNTAPSVFELNDNGLVRLRTVDVDPADVEAVDAAIAICPAQALAWAQG</sequence>
<evidence type="ECO:0000256" key="2">
    <source>
        <dbReference type="ARBA" id="ARBA00022448"/>
    </source>
</evidence>
<evidence type="ECO:0000313" key="9">
    <source>
        <dbReference type="EMBL" id="RXZ68090.1"/>
    </source>
</evidence>
<dbReference type="Gene3D" id="3.30.70.20">
    <property type="match status" value="1"/>
</dbReference>
<keyword evidence="6" id="KW-0411">Iron-sulfur</keyword>
<dbReference type="OrthoDB" id="4741951at2"/>
<gene>
    <name evidence="9" type="ORF">ESP51_15140</name>
</gene>
<dbReference type="PROSITE" id="PS51379">
    <property type="entry name" value="4FE4S_FER_2"/>
    <property type="match status" value="1"/>
</dbReference>
<evidence type="ECO:0000256" key="4">
    <source>
        <dbReference type="ARBA" id="ARBA00022982"/>
    </source>
</evidence>
<evidence type="ECO:0000256" key="3">
    <source>
        <dbReference type="ARBA" id="ARBA00022723"/>
    </source>
</evidence>
<proteinExistence type="predicted"/>
<evidence type="ECO:0000313" key="10">
    <source>
        <dbReference type="Proteomes" id="UP000293865"/>
    </source>
</evidence>
<dbReference type="InterPro" id="IPR051269">
    <property type="entry name" value="Fe-S_cluster_ET"/>
</dbReference>
<comment type="caution">
    <text evidence="9">The sequence shown here is derived from an EMBL/GenBank/DDBJ whole genome shotgun (WGS) entry which is preliminary data.</text>
</comment>
<dbReference type="InterPro" id="IPR017896">
    <property type="entry name" value="4Fe4S_Fe-S-bd"/>
</dbReference>
<keyword evidence="7" id="KW-0003">3Fe-4S</keyword>
<name>A0A4Q2KU61_9MICO</name>
<evidence type="ECO:0000256" key="1">
    <source>
        <dbReference type="ARBA" id="ARBA00001927"/>
    </source>
</evidence>
<dbReference type="EMBL" id="SDPN01000033">
    <property type="protein sequence ID" value="RXZ68090.1"/>
    <property type="molecule type" value="Genomic_DNA"/>
</dbReference>
<evidence type="ECO:0000256" key="5">
    <source>
        <dbReference type="ARBA" id="ARBA00023004"/>
    </source>
</evidence>
<keyword evidence="5" id="KW-0408">Iron</keyword>
<reference evidence="9 10" key="1">
    <citation type="submission" date="2019-01" db="EMBL/GenBank/DDBJ databases">
        <title>Agromyces.</title>
        <authorList>
            <person name="Li J."/>
        </authorList>
    </citation>
    <scope>NUCLEOTIDE SEQUENCE [LARGE SCALE GENOMIC DNA]</scope>
    <source>
        <strain evidence="9 10">DSM 15934</strain>
    </source>
</reference>
<evidence type="ECO:0000259" key="8">
    <source>
        <dbReference type="PROSITE" id="PS51379"/>
    </source>
</evidence>